<gene>
    <name evidence="2" type="ORF">NIG5292_00185</name>
</gene>
<dbReference type="EMBL" id="CVQV01000002">
    <property type="protein sequence ID" value="CRK74160.1"/>
    <property type="molecule type" value="Genomic_DNA"/>
</dbReference>
<reference evidence="2 3" key="1">
    <citation type="submission" date="2015-04" db="EMBL/GenBank/DDBJ databases">
        <authorList>
            <person name="Syromyatnikov M.Y."/>
            <person name="Popov V.N."/>
        </authorList>
    </citation>
    <scope>NUCLEOTIDE SEQUENCE [LARGE SCALE GENOMIC DNA]</scope>
    <source>
        <strain evidence="2 3">CECT 5292</strain>
    </source>
</reference>
<keyword evidence="3" id="KW-1185">Reference proteome</keyword>
<dbReference type="AlphaFoldDB" id="A0A0U1NHF1"/>
<evidence type="ECO:0000313" key="3">
    <source>
        <dbReference type="Proteomes" id="UP000048949"/>
    </source>
</evidence>
<protein>
    <submittedName>
        <fullName evidence="2">Uncharacterized protein</fullName>
    </submittedName>
</protein>
<evidence type="ECO:0000256" key="1">
    <source>
        <dbReference type="SAM" id="MobiDB-lite"/>
    </source>
</evidence>
<sequence>MPISQTTSPNAAHGQISPKRVERKTLSIRKRGSGGWSAIAIQLRATRPARATLEERLRRGLICCSA</sequence>
<organism evidence="2 3">
    <name type="scientific">Nereida ignava</name>
    <dbReference type="NCBI Taxonomy" id="282199"/>
    <lineage>
        <taxon>Bacteria</taxon>
        <taxon>Pseudomonadati</taxon>
        <taxon>Pseudomonadota</taxon>
        <taxon>Alphaproteobacteria</taxon>
        <taxon>Rhodobacterales</taxon>
        <taxon>Roseobacteraceae</taxon>
        <taxon>Nereida</taxon>
    </lineage>
</organism>
<name>A0A0U1NHF1_9RHOB</name>
<feature type="compositionally biased region" description="Polar residues" evidence="1">
    <location>
        <begin position="1"/>
        <end position="10"/>
    </location>
</feature>
<accession>A0A0U1NHF1</accession>
<dbReference type="STRING" id="282199.GCA_001049735_00185"/>
<proteinExistence type="predicted"/>
<evidence type="ECO:0000313" key="2">
    <source>
        <dbReference type="EMBL" id="CRK74160.1"/>
    </source>
</evidence>
<dbReference type="RefSeq" id="WP_048597452.1">
    <property type="nucleotide sequence ID" value="NZ_CVPC01000002.1"/>
</dbReference>
<feature type="region of interest" description="Disordered" evidence="1">
    <location>
        <begin position="1"/>
        <end position="26"/>
    </location>
</feature>
<dbReference type="Proteomes" id="UP000048949">
    <property type="component" value="Unassembled WGS sequence"/>
</dbReference>